<feature type="compositionally biased region" description="Low complexity" evidence="1">
    <location>
        <begin position="16"/>
        <end position="27"/>
    </location>
</feature>
<dbReference type="Proteomes" id="UP000812966">
    <property type="component" value="Unassembled WGS sequence"/>
</dbReference>
<feature type="compositionally biased region" description="Gly residues" evidence="1">
    <location>
        <begin position="138"/>
        <end position="147"/>
    </location>
</feature>
<organism evidence="2 3">
    <name type="scientific">Filobasidium floriforme</name>
    <dbReference type="NCBI Taxonomy" id="5210"/>
    <lineage>
        <taxon>Eukaryota</taxon>
        <taxon>Fungi</taxon>
        <taxon>Dikarya</taxon>
        <taxon>Basidiomycota</taxon>
        <taxon>Agaricomycotina</taxon>
        <taxon>Tremellomycetes</taxon>
        <taxon>Filobasidiales</taxon>
        <taxon>Filobasidiaceae</taxon>
        <taxon>Filobasidium</taxon>
    </lineage>
</organism>
<evidence type="ECO:0000256" key="1">
    <source>
        <dbReference type="SAM" id="MobiDB-lite"/>
    </source>
</evidence>
<gene>
    <name evidence="2" type="ORF">FFLO_03834</name>
</gene>
<feature type="region of interest" description="Disordered" evidence="1">
    <location>
        <begin position="635"/>
        <end position="710"/>
    </location>
</feature>
<evidence type="ECO:0000313" key="3">
    <source>
        <dbReference type="Proteomes" id="UP000812966"/>
    </source>
</evidence>
<feature type="region of interest" description="Disordered" evidence="1">
    <location>
        <begin position="1"/>
        <end position="237"/>
    </location>
</feature>
<feature type="compositionally biased region" description="Basic and acidic residues" evidence="1">
    <location>
        <begin position="160"/>
        <end position="173"/>
    </location>
</feature>
<evidence type="ECO:0000313" key="2">
    <source>
        <dbReference type="EMBL" id="KAG7532092.1"/>
    </source>
</evidence>
<feature type="compositionally biased region" description="Basic and acidic residues" evidence="1">
    <location>
        <begin position="121"/>
        <end position="137"/>
    </location>
</feature>
<feature type="compositionally biased region" description="Polar residues" evidence="1">
    <location>
        <begin position="700"/>
        <end position="710"/>
    </location>
</feature>
<sequence>MPLSSVFEKLKLRRGSNSNPPSPTSSSGIREGRASSDNHHHHNSRKSVDQPRVSSNVSREPQQQGGEGTGFRGQELVGAHNHVDGNTEVARNANAALERDPVSNNSNSQQSHQAAQAPQHQQRESRDAPRENLDQGHGRTGSGLTGRGEGKGLPPIPGAHGRDDRDHAQHAREPVAAAQRTPSKVPASSRNVANNNNNQFDADGFPIVPKTSSSSSSSKSESGLPRSHGTFALPTVPQTPAFSDEVQAGLLGRSVGGGSAPAPGLRERFELDAGSMGYIPVENHRHGLGFGSKDVAGSTEKPAEWREIGSGPLIKQHQLTTPRQLAPYKVTDPKVIAEESRRFVTAQSKVGRLEPNHIGTVARGQGQHDGELATAGSTQSALSAYIPIREYAFHPSPPGATDPSPEHIQRHLALLSNSFTHSRMSRIGAGASKPGKYTPLIPGIPVSTTERDRELINQREGLVSRIAREEAVAERSGARGIKPRNGLDERSVEVFKQAGWESKVGVLDTVDVKSRVLEPVIQEHVAIIETEVYELMIFRDIHNPFIQPIHDPSPTILPTRHLFKDAQGQWREVIGDEAAERVLGTKIDRSEGSVYTERWIESVGGIEYEAIEKESVVVGRRGWVQLVGERLVVGNSNSSNVDRGHVSSSSRSGSNAMRIATDVEHKPRKSSFSATSPGRPVGQRSSRDAPPVPTDHVNSHRSSGQIGRAI</sequence>
<reference evidence="2" key="1">
    <citation type="submission" date="2020-04" db="EMBL/GenBank/DDBJ databases">
        <title>Analysis of mating type loci in Filobasidium floriforme.</title>
        <authorList>
            <person name="Nowrousian M."/>
        </authorList>
    </citation>
    <scope>NUCLEOTIDE SEQUENCE</scope>
    <source>
        <strain evidence="2">CBS 6242</strain>
    </source>
</reference>
<keyword evidence="3" id="KW-1185">Reference proteome</keyword>
<dbReference type="EMBL" id="JABELV010000074">
    <property type="protein sequence ID" value="KAG7532092.1"/>
    <property type="molecule type" value="Genomic_DNA"/>
</dbReference>
<feature type="compositionally biased region" description="Polar residues" evidence="1">
    <location>
        <begin position="180"/>
        <end position="193"/>
    </location>
</feature>
<name>A0A8K0JM05_9TREE</name>
<feature type="compositionally biased region" description="Low complexity" evidence="1">
    <location>
        <begin position="212"/>
        <end position="222"/>
    </location>
</feature>
<dbReference type="OrthoDB" id="5106716at2759"/>
<accession>A0A8K0JM05</accession>
<feature type="compositionally biased region" description="Polar residues" evidence="1">
    <location>
        <begin position="52"/>
        <end position="64"/>
    </location>
</feature>
<comment type="caution">
    <text evidence="2">The sequence shown here is derived from an EMBL/GenBank/DDBJ whole genome shotgun (WGS) entry which is preliminary data.</text>
</comment>
<proteinExistence type="predicted"/>
<protein>
    <submittedName>
        <fullName evidence="2">Uncharacterized protein</fullName>
    </submittedName>
</protein>
<feature type="compositionally biased region" description="Low complexity" evidence="1">
    <location>
        <begin position="103"/>
        <end position="120"/>
    </location>
</feature>
<dbReference type="AlphaFoldDB" id="A0A8K0JM05"/>